<evidence type="ECO:0000256" key="3">
    <source>
        <dbReference type="ARBA" id="ARBA00022475"/>
    </source>
</evidence>
<evidence type="ECO:0000256" key="4">
    <source>
        <dbReference type="ARBA" id="ARBA00022692"/>
    </source>
</evidence>
<keyword evidence="3" id="KW-1003">Cell membrane</keyword>
<reference evidence="9" key="1">
    <citation type="journal article" date="2019" name="Int. J. Syst. Evol. Microbiol.">
        <title>The Global Catalogue of Microorganisms (GCM) 10K type strain sequencing project: providing services to taxonomists for standard genome sequencing and annotation.</title>
        <authorList>
            <consortium name="The Broad Institute Genomics Platform"/>
            <consortium name="The Broad Institute Genome Sequencing Center for Infectious Disease"/>
            <person name="Wu L."/>
            <person name="Ma J."/>
        </authorList>
    </citation>
    <scope>NUCLEOTIDE SEQUENCE [LARGE SCALE GENOMIC DNA]</scope>
    <source>
        <strain evidence="9">CCUG 56754</strain>
    </source>
</reference>
<dbReference type="EMBL" id="JBHTKJ010000035">
    <property type="protein sequence ID" value="MFD1039448.1"/>
    <property type="molecule type" value="Genomic_DNA"/>
</dbReference>
<feature type="transmembrane region" description="Helical" evidence="7">
    <location>
        <begin position="57"/>
        <end position="80"/>
    </location>
</feature>
<dbReference type="Proteomes" id="UP001597040">
    <property type="component" value="Unassembled WGS sequence"/>
</dbReference>
<evidence type="ECO:0000256" key="6">
    <source>
        <dbReference type="ARBA" id="ARBA00023136"/>
    </source>
</evidence>
<dbReference type="RefSeq" id="WP_390363105.1">
    <property type="nucleotide sequence ID" value="NZ_JBHTKJ010000035.1"/>
</dbReference>
<evidence type="ECO:0000256" key="2">
    <source>
        <dbReference type="ARBA" id="ARBA00011006"/>
    </source>
</evidence>
<proteinExistence type="inferred from homology"/>
<gene>
    <name evidence="8" type="ORF">ACFQ3N_13745</name>
</gene>
<keyword evidence="6 7" id="KW-0472">Membrane</keyword>
<keyword evidence="4 7" id="KW-0812">Transmembrane</keyword>
<sequence length="95" mass="9961">MSIITILLSVLIAMVIGTVADKLSPFDMPGSWAGAIIAGFIGDWIGTLLFGTWGPMLAGFSLVPALLGAIIVAIVAGSIVKLLKLPKVSRDKRKR</sequence>
<evidence type="ECO:0000256" key="1">
    <source>
        <dbReference type="ARBA" id="ARBA00004651"/>
    </source>
</evidence>
<comment type="subcellular location">
    <subcellularLocation>
        <location evidence="1">Cell membrane</location>
        <topology evidence="1">Multi-pass membrane protein</topology>
    </subcellularLocation>
</comment>
<dbReference type="Pfam" id="PF04226">
    <property type="entry name" value="Transgly_assoc"/>
    <property type="match status" value="1"/>
</dbReference>
<keyword evidence="5 7" id="KW-1133">Transmembrane helix</keyword>
<evidence type="ECO:0000256" key="7">
    <source>
        <dbReference type="SAM" id="Phobius"/>
    </source>
</evidence>
<dbReference type="InterPro" id="IPR007341">
    <property type="entry name" value="Transgly_assoc"/>
</dbReference>
<evidence type="ECO:0000313" key="8">
    <source>
        <dbReference type="EMBL" id="MFD1039448.1"/>
    </source>
</evidence>
<evidence type="ECO:0000256" key="5">
    <source>
        <dbReference type="ARBA" id="ARBA00022989"/>
    </source>
</evidence>
<protein>
    <submittedName>
        <fullName evidence="8">GlsB/YeaQ/YmgE family stress response membrane protein</fullName>
    </submittedName>
</protein>
<accession>A0ABW3LNQ2</accession>
<name>A0ABW3LNQ2_9BACI</name>
<evidence type="ECO:0000313" key="9">
    <source>
        <dbReference type="Proteomes" id="UP001597040"/>
    </source>
</evidence>
<keyword evidence="9" id="KW-1185">Reference proteome</keyword>
<comment type="similarity">
    <text evidence="2">Belongs to the UPF0410 family.</text>
</comment>
<organism evidence="8 9">
    <name type="scientific">Virgibacillus byunsanensis</name>
    <dbReference type="NCBI Taxonomy" id="570945"/>
    <lineage>
        <taxon>Bacteria</taxon>
        <taxon>Bacillati</taxon>
        <taxon>Bacillota</taxon>
        <taxon>Bacilli</taxon>
        <taxon>Bacillales</taxon>
        <taxon>Bacillaceae</taxon>
        <taxon>Virgibacillus</taxon>
    </lineage>
</organism>
<feature type="transmembrane region" description="Helical" evidence="7">
    <location>
        <begin position="30"/>
        <end position="50"/>
    </location>
</feature>
<comment type="caution">
    <text evidence="8">The sequence shown here is derived from an EMBL/GenBank/DDBJ whole genome shotgun (WGS) entry which is preliminary data.</text>
</comment>